<dbReference type="EMBL" id="JAENHN010000006">
    <property type="protein sequence ID" value="MBK1809333.1"/>
    <property type="molecule type" value="Genomic_DNA"/>
</dbReference>
<evidence type="ECO:0000256" key="1">
    <source>
        <dbReference type="SAM" id="MobiDB-lite"/>
    </source>
</evidence>
<accession>A0ABS1EIY5</accession>
<comment type="caution">
    <text evidence="3">The sequence shown here is derived from an EMBL/GenBank/DDBJ whole genome shotgun (WGS) entry which is preliminary data.</text>
</comment>
<keyword evidence="4" id="KW-1185">Reference proteome</keyword>
<name>A0ABS1EIY5_9CLOT</name>
<evidence type="ECO:0000313" key="3">
    <source>
        <dbReference type="EMBL" id="MBK1809333.1"/>
    </source>
</evidence>
<protein>
    <recommendedName>
        <fullName evidence="5">Lipoprotein</fullName>
    </recommendedName>
</protein>
<evidence type="ECO:0000313" key="4">
    <source>
        <dbReference type="Proteomes" id="UP000596739"/>
    </source>
</evidence>
<dbReference type="RefSeq" id="WP_200265879.1">
    <property type="nucleotide sequence ID" value="NZ_JAENHN010000006.1"/>
</dbReference>
<evidence type="ECO:0008006" key="5">
    <source>
        <dbReference type="Google" id="ProtNLM"/>
    </source>
</evidence>
<feature type="signal peptide" evidence="2">
    <location>
        <begin position="1"/>
        <end position="23"/>
    </location>
</feature>
<feature type="region of interest" description="Disordered" evidence="1">
    <location>
        <begin position="23"/>
        <end position="77"/>
    </location>
</feature>
<reference evidence="4" key="1">
    <citation type="submission" date="2021-01" db="EMBL/GenBank/DDBJ databases">
        <title>Genome public.</title>
        <authorList>
            <person name="Liu C."/>
            <person name="Sun Q."/>
        </authorList>
    </citation>
    <scope>NUCLEOTIDE SEQUENCE [LARGE SCALE GENOMIC DNA]</scope>
    <source>
        <strain evidence="4">YIM B02505</strain>
    </source>
</reference>
<dbReference type="PROSITE" id="PS51257">
    <property type="entry name" value="PROKAR_LIPOPROTEIN"/>
    <property type="match status" value="1"/>
</dbReference>
<sequence>MKKILVSLIVGVLSLSLVACGQAKDSKQATTEPTKQEQKQPEEPKKESSVNFPEGQSESGKGKIFVSTPAGTSENGNVPAILVKSDTLITQIGLNAQEMDGSKISYIYINKNFISKEQLANGEVSLDLKEENLKAGTYTVGVIQFDNDQPSGKVVTYHETKYQVKQ</sequence>
<evidence type="ECO:0000256" key="2">
    <source>
        <dbReference type="SAM" id="SignalP"/>
    </source>
</evidence>
<gene>
    <name evidence="3" type="ORF">JHL18_01565</name>
</gene>
<feature type="compositionally biased region" description="Basic and acidic residues" evidence="1">
    <location>
        <begin position="34"/>
        <end position="48"/>
    </location>
</feature>
<feature type="chain" id="PRO_5046816169" description="Lipoprotein" evidence="2">
    <location>
        <begin position="24"/>
        <end position="166"/>
    </location>
</feature>
<keyword evidence="2" id="KW-0732">Signal</keyword>
<organism evidence="3 4">
    <name type="scientific">Clostridium yunnanense</name>
    <dbReference type="NCBI Taxonomy" id="2800325"/>
    <lineage>
        <taxon>Bacteria</taxon>
        <taxon>Bacillati</taxon>
        <taxon>Bacillota</taxon>
        <taxon>Clostridia</taxon>
        <taxon>Eubacteriales</taxon>
        <taxon>Clostridiaceae</taxon>
        <taxon>Clostridium</taxon>
    </lineage>
</organism>
<dbReference type="Proteomes" id="UP000596739">
    <property type="component" value="Unassembled WGS sequence"/>
</dbReference>
<feature type="compositionally biased region" description="Polar residues" evidence="1">
    <location>
        <begin position="49"/>
        <end position="59"/>
    </location>
</feature>
<proteinExistence type="predicted"/>